<organism evidence="2 3">
    <name type="scientific">Bradyrhizobium vignae</name>
    <dbReference type="NCBI Taxonomy" id="1549949"/>
    <lineage>
        <taxon>Bacteria</taxon>
        <taxon>Pseudomonadati</taxon>
        <taxon>Pseudomonadota</taxon>
        <taxon>Alphaproteobacteria</taxon>
        <taxon>Hyphomicrobiales</taxon>
        <taxon>Nitrobacteraceae</taxon>
        <taxon>Bradyrhizobium</taxon>
    </lineage>
</organism>
<dbReference type="KEGG" id="bvz:BRAD3257_6858"/>
<dbReference type="Pfam" id="PF00535">
    <property type="entry name" value="Glycos_transf_2"/>
    <property type="match status" value="1"/>
</dbReference>
<dbReference type="RefSeq" id="WP_430648803.1">
    <property type="nucleotide sequence ID" value="NZ_LS398110.1"/>
</dbReference>
<protein>
    <submittedName>
        <fullName evidence="2">Family 2 glycosyl transferase</fullName>
    </submittedName>
</protein>
<accession>A0A2U3Q8M9</accession>
<feature type="domain" description="Glycosyltransferase 2-like" evidence="1">
    <location>
        <begin position="12"/>
        <end position="181"/>
    </location>
</feature>
<proteinExistence type="predicted"/>
<dbReference type="PANTHER" id="PTHR43685">
    <property type="entry name" value="GLYCOSYLTRANSFERASE"/>
    <property type="match status" value="1"/>
</dbReference>
<dbReference type="Proteomes" id="UP000246085">
    <property type="component" value="Chromosome BRAD3257"/>
</dbReference>
<evidence type="ECO:0000313" key="2">
    <source>
        <dbReference type="EMBL" id="SPP97728.1"/>
    </source>
</evidence>
<evidence type="ECO:0000259" key="1">
    <source>
        <dbReference type="Pfam" id="PF00535"/>
    </source>
</evidence>
<dbReference type="Gene3D" id="3.90.550.10">
    <property type="entry name" value="Spore Coat Polysaccharide Biosynthesis Protein SpsA, Chain A"/>
    <property type="match status" value="1"/>
</dbReference>
<dbReference type="InterPro" id="IPR050834">
    <property type="entry name" value="Glycosyltransf_2"/>
</dbReference>
<sequence>MNRSQVKAITFSVVIPTFRRLDALKDCLNGIKRMDEQPVQIVIVYRPIEDTETARWIDNESTRQPNWSLVPIGVPGQVAALNAGVGAATGDVVVVLDDDAVPRPDWISKILAHFENPLVGAAGGRDLMHIGGECITKPELSKVGHRDFWGNIIGQHHLVVGSAREVEVVKGCNWAIRRSAIGTLRFDERLPGHGAQPSNDYWYCLNLRRMGWKIILDPTAIVDHYPGWKPDYRADKWSYLKCRDWTASNSASRLAFASWHLKARYVLYSIFVGHRHCPGLFFLLHSLVRRPRSLFDQLAGGWTGFFIGWHLSKEFGLRPPGFAHAPPNRNLRLNPSSIDKREGLRNGGQTC</sequence>
<dbReference type="PANTHER" id="PTHR43685:SF2">
    <property type="entry name" value="GLYCOSYLTRANSFERASE 2-LIKE DOMAIN-CONTAINING PROTEIN"/>
    <property type="match status" value="1"/>
</dbReference>
<dbReference type="EMBL" id="LS398110">
    <property type="protein sequence ID" value="SPP97728.1"/>
    <property type="molecule type" value="Genomic_DNA"/>
</dbReference>
<keyword evidence="2" id="KW-0808">Transferase</keyword>
<dbReference type="SUPFAM" id="SSF53448">
    <property type="entry name" value="Nucleotide-diphospho-sugar transferases"/>
    <property type="match status" value="1"/>
</dbReference>
<reference evidence="2 3" key="1">
    <citation type="submission" date="2018-03" db="EMBL/GenBank/DDBJ databases">
        <authorList>
            <person name="Gully D."/>
        </authorList>
    </citation>
    <scope>NUCLEOTIDE SEQUENCE [LARGE SCALE GENOMIC DNA]</scope>
    <source>
        <strain evidence="2">ORS3257</strain>
    </source>
</reference>
<name>A0A2U3Q8M9_9BRAD</name>
<dbReference type="InterPro" id="IPR029044">
    <property type="entry name" value="Nucleotide-diphossugar_trans"/>
</dbReference>
<dbReference type="AlphaFoldDB" id="A0A2U3Q8M9"/>
<dbReference type="InterPro" id="IPR001173">
    <property type="entry name" value="Glyco_trans_2-like"/>
</dbReference>
<dbReference type="GO" id="GO:0016740">
    <property type="term" value="F:transferase activity"/>
    <property type="evidence" value="ECO:0007669"/>
    <property type="project" value="UniProtKB-KW"/>
</dbReference>
<gene>
    <name evidence="2" type="ORF">BRAD3257_6858</name>
</gene>
<evidence type="ECO:0000313" key="3">
    <source>
        <dbReference type="Proteomes" id="UP000246085"/>
    </source>
</evidence>